<evidence type="ECO:0000256" key="1">
    <source>
        <dbReference type="SAM" id="MobiDB-lite"/>
    </source>
</evidence>
<feature type="compositionally biased region" description="Low complexity" evidence="1">
    <location>
        <begin position="81"/>
        <end position="95"/>
    </location>
</feature>
<keyword evidence="3" id="KW-1185">Reference proteome</keyword>
<accession>A0A9Q1M8J3</accession>
<feature type="compositionally biased region" description="Polar residues" evidence="1">
    <location>
        <begin position="26"/>
        <end position="40"/>
    </location>
</feature>
<feature type="region of interest" description="Disordered" evidence="1">
    <location>
        <begin position="57"/>
        <end position="95"/>
    </location>
</feature>
<feature type="region of interest" description="Disordered" evidence="1">
    <location>
        <begin position="156"/>
        <end position="181"/>
    </location>
</feature>
<evidence type="ECO:0000313" key="3">
    <source>
        <dbReference type="Proteomes" id="UP001152561"/>
    </source>
</evidence>
<protein>
    <submittedName>
        <fullName evidence="2">Uncharacterized protein</fullName>
    </submittedName>
</protein>
<feature type="compositionally biased region" description="Polar residues" evidence="1">
    <location>
        <begin position="161"/>
        <end position="178"/>
    </location>
</feature>
<feature type="region of interest" description="Disordered" evidence="1">
    <location>
        <begin position="1"/>
        <end position="44"/>
    </location>
</feature>
<dbReference type="EMBL" id="JAJAGQ010000009">
    <property type="protein sequence ID" value="KAJ8553846.1"/>
    <property type="molecule type" value="Genomic_DNA"/>
</dbReference>
<reference evidence="3" key="1">
    <citation type="journal article" date="2023" name="Proc. Natl. Acad. Sci. U.S.A.">
        <title>Genomic and structural basis for evolution of tropane alkaloid biosynthesis.</title>
        <authorList>
            <person name="Wanga Y.-J."/>
            <person name="Taina T."/>
            <person name="Yua J.-Y."/>
            <person name="Lia J."/>
            <person name="Xua B."/>
            <person name="Chenc J."/>
            <person name="D'Auriad J.C."/>
            <person name="Huanga J.-P."/>
            <person name="Huanga S.-X."/>
        </authorList>
    </citation>
    <scope>NUCLEOTIDE SEQUENCE [LARGE SCALE GENOMIC DNA]</scope>
    <source>
        <strain evidence="3">cv. KIB-2019</strain>
    </source>
</reference>
<organism evidence="2 3">
    <name type="scientific">Anisodus acutangulus</name>
    <dbReference type="NCBI Taxonomy" id="402998"/>
    <lineage>
        <taxon>Eukaryota</taxon>
        <taxon>Viridiplantae</taxon>
        <taxon>Streptophyta</taxon>
        <taxon>Embryophyta</taxon>
        <taxon>Tracheophyta</taxon>
        <taxon>Spermatophyta</taxon>
        <taxon>Magnoliopsida</taxon>
        <taxon>eudicotyledons</taxon>
        <taxon>Gunneridae</taxon>
        <taxon>Pentapetalae</taxon>
        <taxon>asterids</taxon>
        <taxon>lamiids</taxon>
        <taxon>Solanales</taxon>
        <taxon>Solanaceae</taxon>
        <taxon>Solanoideae</taxon>
        <taxon>Hyoscyameae</taxon>
        <taxon>Anisodus</taxon>
    </lineage>
</organism>
<dbReference type="Proteomes" id="UP001152561">
    <property type="component" value="Unassembled WGS sequence"/>
</dbReference>
<proteinExistence type="predicted"/>
<evidence type="ECO:0000313" key="2">
    <source>
        <dbReference type="EMBL" id="KAJ8553846.1"/>
    </source>
</evidence>
<gene>
    <name evidence="2" type="ORF">K7X08_024524</name>
</gene>
<comment type="caution">
    <text evidence="2">The sequence shown here is derived from an EMBL/GenBank/DDBJ whole genome shotgun (WGS) entry which is preliminary data.</text>
</comment>
<feature type="region of interest" description="Disordered" evidence="1">
    <location>
        <begin position="258"/>
        <end position="310"/>
    </location>
</feature>
<sequence>MGQASVEFSPAKPSARSPFAERSRSEFQATLTQPDSSLNISLRPGCIRGVSYPPSTSALFRGVSDPSSSSSSVSRTFGLEDSSSSNVGDDSVSVVPPDKILVPDFVITNDKSSGVQTENDTCDKASVIIGGQPSGAQTEAGTGLQSCDNGDVLLLHGGQPSGVQTEVGTGQHTTQNLTEKGRTDQPLETLTEASSGILGDQSVGVRTKVGTSLYDAQDSITNSSANADTTVGLQTEAGTQSTLPALKITQDDGFTLVGKNGKAATKSKGPAMPPSKAMYANMAKPGKSKKKSKNKHADTPKGPRPGGLSK</sequence>
<feature type="compositionally biased region" description="Low complexity" evidence="1">
    <location>
        <begin position="63"/>
        <end position="74"/>
    </location>
</feature>
<dbReference type="AlphaFoldDB" id="A0A9Q1M8J3"/>
<name>A0A9Q1M8J3_9SOLA</name>